<protein>
    <submittedName>
        <fullName evidence="1">Uncharacterized protein</fullName>
    </submittedName>
</protein>
<reference evidence="1 2" key="1">
    <citation type="journal article" date="2024" name="BMC Genomics">
        <title>De novo assembly and annotation of Popillia japonica's genome with initial clues to its potential as an invasive pest.</title>
        <authorList>
            <person name="Cucini C."/>
            <person name="Boschi S."/>
            <person name="Funari R."/>
            <person name="Cardaioli E."/>
            <person name="Iannotti N."/>
            <person name="Marturano G."/>
            <person name="Paoli F."/>
            <person name="Bruttini M."/>
            <person name="Carapelli A."/>
            <person name="Frati F."/>
            <person name="Nardi F."/>
        </authorList>
    </citation>
    <scope>NUCLEOTIDE SEQUENCE [LARGE SCALE GENOMIC DNA]</scope>
    <source>
        <strain evidence="1">DMR45628</strain>
    </source>
</reference>
<comment type="caution">
    <text evidence="1">The sequence shown here is derived from an EMBL/GenBank/DDBJ whole genome shotgun (WGS) entry which is preliminary data.</text>
</comment>
<dbReference type="Proteomes" id="UP001458880">
    <property type="component" value="Unassembled WGS sequence"/>
</dbReference>
<proteinExistence type="predicted"/>
<evidence type="ECO:0000313" key="2">
    <source>
        <dbReference type="Proteomes" id="UP001458880"/>
    </source>
</evidence>
<dbReference type="AlphaFoldDB" id="A0AAW1IZ91"/>
<dbReference type="EMBL" id="JASPKY010000474">
    <property type="protein sequence ID" value="KAK9695691.1"/>
    <property type="molecule type" value="Genomic_DNA"/>
</dbReference>
<accession>A0AAW1IZ91</accession>
<evidence type="ECO:0000313" key="1">
    <source>
        <dbReference type="EMBL" id="KAK9695691.1"/>
    </source>
</evidence>
<gene>
    <name evidence="1" type="ORF">QE152_g32409</name>
</gene>
<sequence length="192" mass="22016">MDINSKSIARVTGNYFILKELRQGKEKGDIYIKNTKGELLTEETEIIKRWKQYFQDLLQSRDDIMEEEITERVCTSFERFIQKNRSATDNLDKLTSTDLNKQIAEISSSNEPVGSGCDRQTDNEEEVNFVIKECAFESLTETNCFHKEEATENKELLPAGNDSLLPPSIDVNNTVDAEDLPLINFVPHFTEK</sequence>
<name>A0AAW1IZ91_POPJA</name>
<organism evidence="1 2">
    <name type="scientific">Popillia japonica</name>
    <name type="common">Japanese beetle</name>
    <dbReference type="NCBI Taxonomy" id="7064"/>
    <lineage>
        <taxon>Eukaryota</taxon>
        <taxon>Metazoa</taxon>
        <taxon>Ecdysozoa</taxon>
        <taxon>Arthropoda</taxon>
        <taxon>Hexapoda</taxon>
        <taxon>Insecta</taxon>
        <taxon>Pterygota</taxon>
        <taxon>Neoptera</taxon>
        <taxon>Endopterygota</taxon>
        <taxon>Coleoptera</taxon>
        <taxon>Polyphaga</taxon>
        <taxon>Scarabaeiformia</taxon>
        <taxon>Scarabaeidae</taxon>
        <taxon>Rutelinae</taxon>
        <taxon>Popillia</taxon>
    </lineage>
</organism>
<keyword evidence="2" id="KW-1185">Reference proteome</keyword>